<organism evidence="2 3">
    <name type="scientific">Hevea brasiliensis</name>
    <name type="common">Para rubber tree</name>
    <name type="synonym">Siphonia brasiliensis</name>
    <dbReference type="NCBI Taxonomy" id="3981"/>
    <lineage>
        <taxon>Eukaryota</taxon>
        <taxon>Viridiplantae</taxon>
        <taxon>Streptophyta</taxon>
        <taxon>Embryophyta</taxon>
        <taxon>Tracheophyta</taxon>
        <taxon>Spermatophyta</taxon>
        <taxon>Magnoliopsida</taxon>
        <taxon>eudicotyledons</taxon>
        <taxon>Gunneridae</taxon>
        <taxon>Pentapetalae</taxon>
        <taxon>rosids</taxon>
        <taxon>fabids</taxon>
        <taxon>Malpighiales</taxon>
        <taxon>Euphorbiaceae</taxon>
        <taxon>Crotonoideae</taxon>
        <taxon>Micrandreae</taxon>
        <taxon>Hevea</taxon>
    </lineage>
</organism>
<name>A0A6A6M684_HEVBR</name>
<evidence type="ECO:0000313" key="3">
    <source>
        <dbReference type="Proteomes" id="UP000467840"/>
    </source>
</evidence>
<dbReference type="AlphaFoldDB" id="A0A6A6M684"/>
<dbReference type="PANTHER" id="PTHR36355:SF1">
    <property type="entry name" value="EXPRESSED PROTEIN"/>
    <property type="match status" value="1"/>
</dbReference>
<accession>A0A6A6M684</accession>
<keyword evidence="3" id="KW-1185">Reference proteome</keyword>
<comment type="caution">
    <text evidence="2">The sequence shown here is derived from an EMBL/GenBank/DDBJ whole genome shotgun (WGS) entry which is preliminary data.</text>
</comment>
<dbReference type="Proteomes" id="UP000467840">
    <property type="component" value="Chromosome 9"/>
</dbReference>
<dbReference type="EMBL" id="JAAGAX010000008">
    <property type="protein sequence ID" value="KAF2307776.1"/>
    <property type="molecule type" value="Genomic_DNA"/>
</dbReference>
<evidence type="ECO:0000313" key="2">
    <source>
        <dbReference type="EMBL" id="KAF2307776.1"/>
    </source>
</evidence>
<proteinExistence type="predicted"/>
<feature type="region of interest" description="Disordered" evidence="1">
    <location>
        <begin position="40"/>
        <end position="64"/>
    </location>
</feature>
<feature type="compositionally biased region" description="Polar residues" evidence="1">
    <location>
        <begin position="55"/>
        <end position="64"/>
    </location>
</feature>
<dbReference type="PANTHER" id="PTHR36355">
    <property type="entry name" value="EXPRESSED PROTEIN"/>
    <property type="match status" value="1"/>
</dbReference>
<sequence length="143" mass="16349">MDTTAADAHAPSTTTTVQRVTKKSSDELLRKFAELGEDEPKKRLKKSKTRKEYSLSASCESPSHYSSTTLVERRSLLPQLTRKSVLLRQLGIGRSQFRARDIKNKSILVAIEKTWRKTLEGASKVLLEKKHYNRHRRLISDVV</sequence>
<protein>
    <submittedName>
        <fullName evidence="2">Uncharacterized protein</fullName>
    </submittedName>
</protein>
<reference evidence="2 3" key="1">
    <citation type="journal article" date="2020" name="Mol. Plant">
        <title>The Chromosome-Based Rubber Tree Genome Provides New Insights into Spurge Genome Evolution and Rubber Biosynthesis.</title>
        <authorList>
            <person name="Liu J."/>
            <person name="Shi C."/>
            <person name="Shi C.C."/>
            <person name="Li W."/>
            <person name="Zhang Q.J."/>
            <person name="Zhang Y."/>
            <person name="Li K."/>
            <person name="Lu H.F."/>
            <person name="Shi C."/>
            <person name="Zhu S.T."/>
            <person name="Xiao Z.Y."/>
            <person name="Nan H."/>
            <person name="Yue Y."/>
            <person name="Zhu X.G."/>
            <person name="Wu Y."/>
            <person name="Hong X.N."/>
            <person name="Fan G.Y."/>
            <person name="Tong Y."/>
            <person name="Zhang D."/>
            <person name="Mao C.L."/>
            <person name="Liu Y.L."/>
            <person name="Hao S.J."/>
            <person name="Liu W.Q."/>
            <person name="Lv M.Q."/>
            <person name="Zhang H.B."/>
            <person name="Liu Y."/>
            <person name="Hu-Tang G.R."/>
            <person name="Wang J.P."/>
            <person name="Wang J.H."/>
            <person name="Sun Y.H."/>
            <person name="Ni S.B."/>
            <person name="Chen W.B."/>
            <person name="Zhang X.C."/>
            <person name="Jiao Y.N."/>
            <person name="Eichler E.E."/>
            <person name="Li G.H."/>
            <person name="Liu X."/>
            <person name="Gao L.Z."/>
        </authorList>
    </citation>
    <scope>NUCLEOTIDE SEQUENCE [LARGE SCALE GENOMIC DNA]</scope>
    <source>
        <strain evidence="3">cv. GT1</strain>
        <tissue evidence="2">Leaf</tissue>
    </source>
</reference>
<evidence type="ECO:0000256" key="1">
    <source>
        <dbReference type="SAM" id="MobiDB-lite"/>
    </source>
</evidence>
<gene>
    <name evidence="2" type="ORF">GH714_031627</name>
</gene>
<feature type="region of interest" description="Disordered" evidence="1">
    <location>
        <begin position="1"/>
        <end position="22"/>
    </location>
</feature>